<reference evidence="2 3" key="1">
    <citation type="submission" date="2021-08" db="EMBL/GenBank/DDBJ databases">
        <title>Comparative Genomics Analysis of the Genus Qipengyuania Reveals Extensive Genetic Diversity and Metabolic Versatility, Including the Description of Fifteen Novel Species.</title>
        <authorList>
            <person name="Liu Y."/>
        </authorList>
    </citation>
    <scope>NUCLEOTIDE SEQUENCE [LARGE SCALE GENOMIC DNA]</scope>
    <source>
        <strain evidence="2 3">GH25</strain>
    </source>
</reference>
<proteinExistence type="predicted"/>
<evidence type="ECO:0000313" key="3">
    <source>
        <dbReference type="Proteomes" id="UP000776651"/>
    </source>
</evidence>
<keyword evidence="1" id="KW-1133">Transmembrane helix</keyword>
<accession>A0ABS7JDW2</accession>
<dbReference type="SUPFAM" id="SSF103481">
    <property type="entry name" value="Multidrug resistance efflux transporter EmrE"/>
    <property type="match status" value="1"/>
</dbReference>
<dbReference type="PANTHER" id="PTHR38482:SF1">
    <property type="entry name" value="DMT FAMILY PROTEIN"/>
    <property type="match status" value="1"/>
</dbReference>
<feature type="transmembrane region" description="Helical" evidence="1">
    <location>
        <begin position="35"/>
        <end position="53"/>
    </location>
</feature>
<protein>
    <submittedName>
        <fullName evidence="2">DMT family protein</fullName>
    </submittedName>
</protein>
<feature type="transmembrane region" description="Helical" evidence="1">
    <location>
        <begin position="99"/>
        <end position="117"/>
    </location>
</feature>
<keyword evidence="3" id="KW-1185">Reference proteome</keyword>
<keyword evidence="1" id="KW-0472">Membrane</keyword>
<feature type="transmembrane region" description="Helical" evidence="1">
    <location>
        <begin position="6"/>
        <end position="26"/>
    </location>
</feature>
<organism evidence="2 3">
    <name type="scientific">Qipengyuania pacifica</name>
    <dbReference type="NCBI Taxonomy" id="2860199"/>
    <lineage>
        <taxon>Bacteria</taxon>
        <taxon>Pseudomonadati</taxon>
        <taxon>Pseudomonadota</taxon>
        <taxon>Alphaproteobacteria</taxon>
        <taxon>Sphingomonadales</taxon>
        <taxon>Erythrobacteraceae</taxon>
        <taxon>Qipengyuania</taxon>
    </lineage>
</organism>
<dbReference type="InterPro" id="IPR007437">
    <property type="entry name" value="DUF486"/>
</dbReference>
<keyword evidence="1" id="KW-0812">Transmembrane</keyword>
<dbReference type="Pfam" id="PF04342">
    <property type="entry name" value="DMT_6"/>
    <property type="match status" value="1"/>
</dbReference>
<dbReference type="InterPro" id="IPR037185">
    <property type="entry name" value="EmrE-like"/>
</dbReference>
<gene>
    <name evidence="2" type="ORF">K3177_06815</name>
</gene>
<evidence type="ECO:0000256" key="1">
    <source>
        <dbReference type="SAM" id="Phobius"/>
    </source>
</evidence>
<sequence>MVTRAAVFAPIVLLALSSLLMNLAWYGHLKAPHRALWVAVLLSWGVAFFEYMLAVPANRIGAQTYSLAELKTIAEICSLIGFVIVAWALFGIRPGLNQAIGFMLIAAGAVFVFRGPFPS</sequence>
<dbReference type="Proteomes" id="UP000776651">
    <property type="component" value="Unassembled WGS sequence"/>
</dbReference>
<dbReference type="EMBL" id="JAIGNQ010000002">
    <property type="protein sequence ID" value="MBX7488220.1"/>
    <property type="molecule type" value="Genomic_DNA"/>
</dbReference>
<comment type="caution">
    <text evidence="2">The sequence shown here is derived from an EMBL/GenBank/DDBJ whole genome shotgun (WGS) entry which is preliminary data.</text>
</comment>
<name>A0ABS7JDW2_9SPHN</name>
<feature type="transmembrane region" description="Helical" evidence="1">
    <location>
        <begin position="73"/>
        <end position="92"/>
    </location>
</feature>
<dbReference type="PANTHER" id="PTHR38482">
    <property type="entry name" value="DMT FAMILY PROTEIN"/>
    <property type="match status" value="1"/>
</dbReference>
<evidence type="ECO:0000313" key="2">
    <source>
        <dbReference type="EMBL" id="MBX7488220.1"/>
    </source>
</evidence>